<dbReference type="STRING" id="1081109.A0A162IUM0"/>
<protein>
    <submittedName>
        <fullName evidence="6">EXTL2, alpha-1,4-N-acetylhexosaminyltransferase</fullName>
    </submittedName>
</protein>
<evidence type="ECO:0000259" key="5">
    <source>
        <dbReference type="Pfam" id="PF09258"/>
    </source>
</evidence>
<reference evidence="6 7" key="1">
    <citation type="journal article" date="2016" name="Genome Biol. Evol.">
        <title>Divergent and convergent evolution of fungal pathogenicity.</title>
        <authorList>
            <person name="Shang Y."/>
            <person name="Xiao G."/>
            <person name="Zheng P."/>
            <person name="Cen K."/>
            <person name="Zhan S."/>
            <person name="Wang C."/>
        </authorList>
    </citation>
    <scope>NUCLEOTIDE SEQUENCE [LARGE SCALE GENOMIC DNA]</scope>
    <source>
        <strain evidence="6 7">RCEF 2490</strain>
    </source>
</reference>
<keyword evidence="2 6" id="KW-0808">Transferase</keyword>
<evidence type="ECO:0000313" key="7">
    <source>
        <dbReference type="Proteomes" id="UP000078544"/>
    </source>
</evidence>
<evidence type="ECO:0000313" key="6">
    <source>
        <dbReference type="EMBL" id="KZZ98632.1"/>
    </source>
</evidence>
<dbReference type="Pfam" id="PF09258">
    <property type="entry name" value="Glyco_transf_64"/>
    <property type="match status" value="1"/>
</dbReference>
<evidence type="ECO:0000256" key="3">
    <source>
        <dbReference type="ARBA" id="ARBA00023136"/>
    </source>
</evidence>
<dbReference type="InterPro" id="IPR004263">
    <property type="entry name" value="Exostosin"/>
</dbReference>
<proteinExistence type="predicted"/>
<gene>
    <name evidence="6" type="ORF">AAL_03150</name>
</gene>
<name>A0A162IUM0_9HYPO</name>
<comment type="caution">
    <text evidence="6">The sequence shown here is derived from an EMBL/GenBank/DDBJ whole genome shotgun (WGS) entry which is preliminary data.</text>
</comment>
<dbReference type="GO" id="GO:0016757">
    <property type="term" value="F:glycosyltransferase activity"/>
    <property type="evidence" value="ECO:0007669"/>
    <property type="project" value="InterPro"/>
</dbReference>
<dbReference type="EMBL" id="AZGY01000005">
    <property type="protein sequence ID" value="KZZ98632.1"/>
    <property type="molecule type" value="Genomic_DNA"/>
</dbReference>
<comment type="subcellular location">
    <subcellularLocation>
        <location evidence="1">Membrane</location>
    </subcellularLocation>
</comment>
<keyword evidence="7" id="KW-1185">Reference proteome</keyword>
<sequence>MILAGLAFAHISFLDYYSSQNPIPVKMRAYVDEHFNCEDLAVNYMASLLTGEGPLLVNGRDPHVSFVPSVGISTRPGHLEARSRCLNDFVEMLGCMPLIDETARIELGVTVS</sequence>
<organism evidence="6 7">
    <name type="scientific">Moelleriella libera RCEF 2490</name>
    <dbReference type="NCBI Taxonomy" id="1081109"/>
    <lineage>
        <taxon>Eukaryota</taxon>
        <taxon>Fungi</taxon>
        <taxon>Dikarya</taxon>
        <taxon>Ascomycota</taxon>
        <taxon>Pezizomycotina</taxon>
        <taxon>Sordariomycetes</taxon>
        <taxon>Hypocreomycetidae</taxon>
        <taxon>Hypocreales</taxon>
        <taxon>Clavicipitaceae</taxon>
        <taxon>Moelleriella</taxon>
    </lineage>
</organism>
<dbReference type="PANTHER" id="PTHR48261:SF2">
    <property type="entry name" value="ACETYLGLUCOSAMINYLTRANSFERASE"/>
    <property type="match status" value="1"/>
</dbReference>
<dbReference type="OrthoDB" id="1733656at2759"/>
<dbReference type="Proteomes" id="UP000078544">
    <property type="component" value="Unassembled WGS sequence"/>
</dbReference>
<dbReference type="InterPro" id="IPR029044">
    <property type="entry name" value="Nucleotide-diphossugar_trans"/>
</dbReference>
<keyword evidence="3" id="KW-0472">Membrane</keyword>
<evidence type="ECO:0000256" key="1">
    <source>
        <dbReference type="ARBA" id="ARBA00004370"/>
    </source>
</evidence>
<feature type="domain" description="Glycosyl transferase 64" evidence="5">
    <location>
        <begin position="1"/>
        <end position="106"/>
    </location>
</feature>
<evidence type="ECO:0000256" key="4">
    <source>
        <dbReference type="ARBA" id="ARBA00023157"/>
    </source>
</evidence>
<accession>A0A162IUM0</accession>
<dbReference type="GO" id="GO:0016020">
    <property type="term" value="C:membrane"/>
    <property type="evidence" value="ECO:0007669"/>
    <property type="project" value="UniProtKB-SubCell"/>
</dbReference>
<dbReference type="Gene3D" id="3.90.550.10">
    <property type="entry name" value="Spore Coat Polysaccharide Biosynthesis Protein SpsA, Chain A"/>
    <property type="match status" value="1"/>
</dbReference>
<dbReference type="PANTHER" id="PTHR48261">
    <property type="entry name" value="ACETYLGLUCOSAMINYLTRANSFERASE"/>
    <property type="match status" value="1"/>
</dbReference>
<dbReference type="InterPro" id="IPR015338">
    <property type="entry name" value="GT64_dom"/>
</dbReference>
<keyword evidence="4" id="KW-1015">Disulfide bond</keyword>
<evidence type="ECO:0000256" key="2">
    <source>
        <dbReference type="ARBA" id="ARBA00022679"/>
    </source>
</evidence>
<dbReference type="AlphaFoldDB" id="A0A162IUM0"/>